<dbReference type="RefSeq" id="WP_336925911.1">
    <property type="nucleotide sequence ID" value="NZ_JBANRO010000005.1"/>
</dbReference>
<evidence type="ECO:0000313" key="3">
    <source>
        <dbReference type="Proteomes" id="UP001595456"/>
    </source>
</evidence>
<dbReference type="Pfam" id="PF13460">
    <property type="entry name" value="NAD_binding_10"/>
    <property type="match status" value="1"/>
</dbReference>
<dbReference type="Gene3D" id="3.40.50.720">
    <property type="entry name" value="NAD(P)-binding Rossmann-like Domain"/>
    <property type="match status" value="1"/>
</dbReference>
<dbReference type="PANTHER" id="PTHR47129">
    <property type="entry name" value="QUINONE OXIDOREDUCTASE 2"/>
    <property type="match status" value="1"/>
</dbReference>
<evidence type="ECO:0000313" key="2">
    <source>
        <dbReference type="EMBL" id="MFC3096995.1"/>
    </source>
</evidence>
<name>A0ABV7E2N4_9SPHN</name>
<comment type="caution">
    <text evidence="2">The sequence shown here is derived from an EMBL/GenBank/DDBJ whole genome shotgun (WGS) entry which is preliminary data.</text>
</comment>
<keyword evidence="2" id="KW-0560">Oxidoreductase</keyword>
<dbReference type="Proteomes" id="UP001595456">
    <property type="component" value="Unassembled WGS sequence"/>
</dbReference>
<reference evidence="3" key="1">
    <citation type="journal article" date="2019" name="Int. J. Syst. Evol. Microbiol.">
        <title>The Global Catalogue of Microorganisms (GCM) 10K type strain sequencing project: providing services to taxonomists for standard genome sequencing and annotation.</title>
        <authorList>
            <consortium name="The Broad Institute Genomics Platform"/>
            <consortium name="The Broad Institute Genome Sequencing Center for Infectious Disease"/>
            <person name="Wu L."/>
            <person name="Ma J."/>
        </authorList>
    </citation>
    <scope>NUCLEOTIDE SEQUENCE [LARGE SCALE GENOMIC DNA]</scope>
    <source>
        <strain evidence="3">KCTC 52607</strain>
    </source>
</reference>
<dbReference type="Gene3D" id="3.90.25.10">
    <property type="entry name" value="UDP-galactose 4-epimerase, domain 1"/>
    <property type="match status" value="1"/>
</dbReference>
<protein>
    <submittedName>
        <fullName evidence="2">SDR family oxidoreductase</fullName>
        <ecNumber evidence="2">1.6.5.2</ecNumber>
    </submittedName>
</protein>
<dbReference type="EC" id="1.6.5.2" evidence="2"/>
<organism evidence="2 3">
    <name type="scientific">Alteraurantiacibacter palmitatis</name>
    <dbReference type="NCBI Taxonomy" id="2054628"/>
    <lineage>
        <taxon>Bacteria</taxon>
        <taxon>Pseudomonadati</taxon>
        <taxon>Pseudomonadota</taxon>
        <taxon>Alphaproteobacteria</taxon>
        <taxon>Sphingomonadales</taxon>
        <taxon>Erythrobacteraceae</taxon>
        <taxon>Alteraurantiacibacter</taxon>
    </lineage>
</organism>
<keyword evidence="3" id="KW-1185">Reference proteome</keyword>
<sequence length="285" mass="29483">MTTFGVTGASGQLGKFVLDELLTKVDAGSIVAYGRDVAKLADYAAKGVTVRAMDYDKPEELAGLLAGVDRLLLISGSALGQRPRQHAAIIDAAKAAGVSYILYTSILNAPATPIRLGAEHKATEESLAASGLPYDLARMGWYNENYVGALPAQVEFGLITGAQGEGRISSAARADLAAGLAVILTTGKGGDIYDLAGDDSWTMADFAAEVSRISGKPVRYENMSEADYAASLLAVGIPEAYAPVIANSAFATSLGALENNSRTLSRLTGRPTTPIAATIAKALGK</sequence>
<dbReference type="InterPro" id="IPR016040">
    <property type="entry name" value="NAD(P)-bd_dom"/>
</dbReference>
<gene>
    <name evidence="2" type="ORF">ACFODU_04190</name>
</gene>
<dbReference type="EMBL" id="JBHRST010000004">
    <property type="protein sequence ID" value="MFC3096995.1"/>
    <property type="molecule type" value="Genomic_DNA"/>
</dbReference>
<dbReference type="InterPro" id="IPR052718">
    <property type="entry name" value="NmrA-type_oxidoreductase"/>
</dbReference>
<evidence type="ECO:0000259" key="1">
    <source>
        <dbReference type="Pfam" id="PF13460"/>
    </source>
</evidence>
<dbReference type="InterPro" id="IPR036291">
    <property type="entry name" value="NAD(P)-bd_dom_sf"/>
</dbReference>
<feature type="domain" description="NAD(P)-binding" evidence="1">
    <location>
        <begin position="8"/>
        <end position="185"/>
    </location>
</feature>
<accession>A0ABV7E2N4</accession>
<dbReference type="CDD" id="cd05269">
    <property type="entry name" value="TMR_SDR_a"/>
    <property type="match status" value="1"/>
</dbReference>
<dbReference type="PANTHER" id="PTHR47129:SF1">
    <property type="entry name" value="NMRA-LIKE DOMAIN-CONTAINING PROTEIN"/>
    <property type="match status" value="1"/>
</dbReference>
<dbReference type="GO" id="GO:0003955">
    <property type="term" value="F:NAD(P)H dehydrogenase (quinone) activity"/>
    <property type="evidence" value="ECO:0007669"/>
    <property type="project" value="UniProtKB-EC"/>
</dbReference>
<dbReference type="SUPFAM" id="SSF51735">
    <property type="entry name" value="NAD(P)-binding Rossmann-fold domains"/>
    <property type="match status" value="1"/>
</dbReference>
<proteinExistence type="predicted"/>